<reference evidence="2" key="1">
    <citation type="submission" date="2015-04" db="EMBL/GenBank/DDBJ databases">
        <title>The genome sequence of the plant pathogenic Rhizarian Plasmodiophora brassicae reveals insights in its biotrophic life cycle and the origin of chitin synthesis.</title>
        <authorList>
            <person name="Schwelm A."/>
            <person name="Fogelqvist J."/>
            <person name="Knaust A."/>
            <person name="Julke S."/>
            <person name="Lilja T."/>
            <person name="Dhandapani V."/>
            <person name="Bonilla-Rosso G."/>
            <person name="Karlsson M."/>
            <person name="Shevchenko A."/>
            <person name="Choi S.R."/>
            <person name="Kim H.G."/>
            <person name="Park J.Y."/>
            <person name="Lim Y.P."/>
            <person name="Ludwig-Muller J."/>
            <person name="Dixelius C."/>
        </authorList>
    </citation>
    <scope>NUCLEOTIDE SEQUENCE</scope>
    <source>
        <tissue evidence="2">Potato root galls</tissue>
    </source>
</reference>
<dbReference type="AlphaFoldDB" id="A0A0H5QMG6"/>
<dbReference type="EMBL" id="HACM01002878">
    <property type="protein sequence ID" value="CRZ03320.1"/>
    <property type="molecule type" value="Transcribed_RNA"/>
</dbReference>
<evidence type="ECO:0000256" key="1">
    <source>
        <dbReference type="SAM" id="MobiDB-lite"/>
    </source>
</evidence>
<name>A0A0H5QMG6_9EUKA</name>
<protein>
    <submittedName>
        <fullName evidence="2">Uncharacterized protein</fullName>
    </submittedName>
</protein>
<evidence type="ECO:0000313" key="2">
    <source>
        <dbReference type="EMBL" id="CRZ03320.1"/>
    </source>
</evidence>
<organism evidence="2">
    <name type="scientific">Spongospora subterranea</name>
    <dbReference type="NCBI Taxonomy" id="70186"/>
    <lineage>
        <taxon>Eukaryota</taxon>
        <taxon>Sar</taxon>
        <taxon>Rhizaria</taxon>
        <taxon>Endomyxa</taxon>
        <taxon>Phytomyxea</taxon>
        <taxon>Plasmodiophorida</taxon>
        <taxon>Plasmodiophoridae</taxon>
        <taxon>Spongospora</taxon>
    </lineage>
</organism>
<feature type="non-terminal residue" evidence="2">
    <location>
        <position position="126"/>
    </location>
</feature>
<accession>A0A0H5QMG6</accession>
<sequence>FLSKTSGILLIDLCEMGWEMVVPTGRRSSGQVRFLIQVAIVGAIICSSHAKPPPTSSPVANSNEDQAEEEFDNALLAHDDTQEDCSQSLIGNGDPSSLDVVPYPEHTISICQPESSANLVTAMQED</sequence>
<proteinExistence type="predicted"/>
<feature type="region of interest" description="Disordered" evidence="1">
    <location>
        <begin position="50"/>
        <end position="69"/>
    </location>
</feature>
<feature type="non-terminal residue" evidence="2">
    <location>
        <position position="1"/>
    </location>
</feature>